<keyword evidence="4" id="KW-1185">Reference proteome</keyword>
<evidence type="ECO:0000256" key="1">
    <source>
        <dbReference type="SAM" id="MobiDB-lite"/>
    </source>
</evidence>
<dbReference type="RefSeq" id="WP_146533078.1">
    <property type="nucleotide sequence ID" value="NZ_SJPX01000001.1"/>
</dbReference>
<name>A0A5C6F9A3_9BACT</name>
<sequence length="233" mass="25589" precursor="true">MKISNVNFFNSAWSSPFSTPPVRWAASLLVMAAMASTAPAAEKDVAEKDGDKKTSNSTKQIDDDLGFAAERDALPKVVNGRFVIPPLAARSTDFADVGNGKTPDGFRAAEDRPLQLLPESGADRGGDWAWSLADWAAPNTYSYPRYFEDRMLERHGHERFGYAQPLASGVRFFATMPMLPYLMAIQHPCDCEYTLGYYRPGSCAPRTLQRPPWDRRAVIAETAAVAVGIIAIP</sequence>
<feature type="region of interest" description="Disordered" evidence="1">
    <location>
        <begin position="40"/>
        <end position="61"/>
    </location>
</feature>
<evidence type="ECO:0000313" key="4">
    <source>
        <dbReference type="Proteomes" id="UP000317977"/>
    </source>
</evidence>
<dbReference type="EMBL" id="SJPX01000001">
    <property type="protein sequence ID" value="TWU58323.1"/>
    <property type="molecule type" value="Genomic_DNA"/>
</dbReference>
<reference evidence="3 4" key="1">
    <citation type="submission" date="2019-02" db="EMBL/GenBank/DDBJ databases">
        <title>Deep-cultivation of Planctomycetes and their phenomic and genomic characterization uncovers novel biology.</title>
        <authorList>
            <person name="Wiegand S."/>
            <person name="Jogler M."/>
            <person name="Boedeker C."/>
            <person name="Pinto D."/>
            <person name="Vollmers J."/>
            <person name="Rivas-Marin E."/>
            <person name="Kohn T."/>
            <person name="Peeters S.H."/>
            <person name="Heuer A."/>
            <person name="Rast P."/>
            <person name="Oberbeckmann S."/>
            <person name="Bunk B."/>
            <person name="Jeske O."/>
            <person name="Meyerdierks A."/>
            <person name="Storesund J.E."/>
            <person name="Kallscheuer N."/>
            <person name="Luecker S."/>
            <person name="Lage O.M."/>
            <person name="Pohl T."/>
            <person name="Merkel B.J."/>
            <person name="Hornburger P."/>
            <person name="Mueller R.-W."/>
            <person name="Bruemmer F."/>
            <person name="Labrenz M."/>
            <person name="Spormann A.M."/>
            <person name="Op Den Camp H."/>
            <person name="Overmann J."/>
            <person name="Amann R."/>
            <person name="Jetten M.S.M."/>
            <person name="Mascher T."/>
            <person name="Medema M.H."/>
            <person name="Devos D.P."/>
            <person name="Kaster A.-K."/>
            <person name="Ovreas L."/>
            <person name="Rohde M."/>
            <person name="Galperin M.Y."/>
            <person name="Jogler C."/>
        </authorList>
    </citation>
    <scope>NUCLEOTIDE SEQUENCE [LARGE SCALE GENOMIC DNA]</scope>
    <source>
        <strain evidence="3 4">Poly59</strain>
    </source>
</reference>
<dbReference type="AlphaFoldDB" id="A0A5C6F9A3"/>
<dbReference type="OrthoDB" id="288935at2"/>
<feature type="chain" id="PRO_5022926852" evidence="2">
    <location>
        <begin position="41"/>
        <end position="233"/>
    </location>
</feature>
<comment type="caution">
    <text evidence="3">The sequence shown here is derived from an EMBL/GenBank/DDBJ whole genome shotgun (WGS) entry which is preliminary data.</text>
</comment>
<dbReference type="Proteomes" id="UP000317977">
    <property type="component" value="Unassembled WGS sequence"/>
</dbReference>
<protein>
    <submittedName>
        <fullName evidence="3">Uncharacterized protein</fullName>
    </submittedName>
</protein>
<feature type="signal peptide" evidence="2">
    <location>
        <begin position="1"/>
        <end position="40"/>
    </location>
</feature>
<evidence type="ECO:0000256" key="2">
    <source>
        <dbReference type="SAM" id="SignalP"/>
    </source>
</evidence>
<evidence type="ECO:0000313" key="3">
    <source>
        <dbReference type="EMBL" id="TWU58323.1"/>
    </source>
</evidence>
<feature type="compositionally biased region" description="Basic and acidic residues" evidence="1">
    <location>
        <begin position="41"/>
        <end position="54"/>
    </location>
</feature>
<gene>
    <name evidence="3" type="ORF">Poly59_12340</name>
</gene>
<keyword evidence="2" id="KW-0732">Signal</keyword>
<accession>A0A5C6F9A3</accession>
<proteinExistence type="predicted"/>
<organism evidence="3 4">
    <name type="scientific">Rubripirellula reticaptiva</name>
    <dbReference type="NCBI Taxonomy" id="2528013"/>
    <lineage>
        <taxon>Bacteria</taxon>
        <taxon>Pseudomonadati</taxon>
        <taxon>Planctomycetota</taxon>
        <taxon>Planctomycetia</taxon>
        <taxon>Pirellulales</taxon>
        <taxon>Pirellulaceae</taxon>
        <taxon>Rubripirellula</taxon>
    </lineage>
</organism>